<gene>
    <name evidence="1" type="ORF">CANCADRAFT_58771</name>
</gene>
<evidence type="ECO:0000313" key="2">
    <source>
        <dbReference type="Proteomes" id="UP000095023"/>
    </source>
</evidence>
<keyword evidence="2" id="KW-1185">Reference proteome</keyword>
<protein>
    <submittedName>
        <fullName evidence="1">Uncharacterized protein</fullName>
    </submittedName>
</protein>
<dbReference type="Proteomes" id="UP000095023">
    <property type="component" value="Unassembled WGS sequence"/>
</dbReference>
<proteinExistence type="predicted"/>
<name>A0A1E4T9Q1_9ASCO</name>
<dbReference type="EMBL" id="KV453844">
    <property type="protein sequence ID" value="ODV88486.1"/>
    <property type="molecule type" value="Genomic_DNA"/>
</dbReference>
<reference evidence="2" key="1">
    <citation type="submission" date="2016-02" db="EMBL/GenBank/DDBJ databases">
        <title>Comparative genomics of biotechnologically important yeasts.</title>
        <authorList>
            <consortium name="DOE Joint Genome Institute"/>
            <person name="Riley R."/>
            <person name="Haridas S."/>
            <person name="Wolfe K.H."/>
            <person name="Lopes M.R."/>
            <person name="Hittinger C.T."/>
            <person name="Goker M."/>
            <person name="Salamov A."/>
            <person name="Wisecaver J."/>
            <person name="Long T.M."/>
            <person name="Aerts A.L."/>
            <person name="Barry K."/>
            <person name="Choi C."/>
            <person name="Clum A."/>
            <person name="Coughlan A.Y."/>
            <person name="Deshpande S."/>
            <person name="Douglass A.P."/>
            <person name="Hanson S.J."/>
            <person name="Klenk H.-P."/>
            <person name="Labutti K."/>
            <person name="Lapidus A."/>
            <person name="Lindquist E."/>
            <person name="Lipzen A."/>
            <person name="Meier-Kolthoff J.P."/>
            <person name="Ohm R.A."/>
            <person name="Otillar R.P."/>
            <person name="Pangilinan J."/>
            <person name="Peng Y."/>
            <person name="Rokas A."/>
            <person name="Rosa C.A."/>
            <person name="Scheuner C."/>
            <person name="Sibirny A.A."/>
            <person name="Slot J.C."/>
            <person name="Stielow J.B."/>
            <person name="Sun H."/>
            <person name="Kurtzman C.P."/>
            <person name="Blackwell M."/>
            <person name="Jeffries T.W."/>
            <person name="Grigoriev I.V."/>
        </authorList>
    </citation>
    <scope>NUCLEOTIDE SEQUENCE [LARGE SCALE GENOMIC DNA]</scope>
    <source>
        <strain evidence="2">NRRL Y-17796</strain>
    </source>
</reference>
<evidence type="ECO:0000313" key="1">
    <source>
        <dbReference type="EMBL" id="ODV88486.1"/>
    </source>
</evidence>
<organism evidence="1 2">
    <name type="scientific">Tortispora caseinolytica NRRL Y-17796</name>
    <dbReference type="NCBI Taxonomy" id="767744"/>
    <lineage>
        <taxon>Eukaryota</taxon>
        <taxon>Fungi</taxon>
        <taxon>Dikarya</taxon>
        <taxon>Ascomycota</taxon>
        <taxon>Saccharomycotina</taxon>
        <taxon>Trigonopsidomycetes</taxon>
        <taxon>Trigonopsidales</taxon>
        <taxon>Trigonopsidaceae</taxon>
        <taxon>Tortispora</taxon>
    </lineage>
</organism>
<accession>A0A1E4T9Q1</accession>
<dbReference type="AlphaFoldDB" id="A0A1E4T9Q1"/>
<sequence>MLESDGTLEPKYILEAAGTNCDESSMVLEPFGVLNPDGKTDLGDMLKLKVALYLKTALRLDHALELRYIPV</sequence>